<keyword evidence="2" id="KW-0808">Transferase</keyword>
<proteinExistence type="predicted"/>
<evidence type="ECO:0000313" key="3">
    <source>
        <dbReference type="Proteomes" id="UP000199345"/>
    </source>
</evidence>
<dbReference type="InterPro" id="IPR050194">
    <property type="entry name" value="Glycosyltransferase_grp1"/>
</dbReference>
<dbReference type="GO" id="GO:0016757">
    <property type="term" value="F:glycosyltransferase activity"/>
    <property type="evidence" value="ECO:0007669"/>
    <property type="project" value="TreeGrafter"/>
</dbReference>
<dbReference type="Gene3D" id="3.40.50.2000">
    <property type="entry name" value="Glycogen Phosphorylase B"/>
    <property type="match status" value="2"/>
</dbReference>
<dbReference type="NCBIfam" id="TIGR04063">
    <property type="entry name" value="stp3"/>
    <property type="match status" value="1"/>
</dbReference>
<keyword evidence="3" id="KW-1185">Reference proteome</keyword>
<dbReference type="InterPro" id="IPR024004">
    <property type="entry name" value="PEP-CTERM/XrtA_GlycosylTrfase"/>
</dbReference>
<organism evidence="2 3">
    <name type="scientific">Nitrosomonas marina</name>
    <dbReference type="NCBI Taxonomy" id="917"/>
    <lineage>
        <taxon>Bacteria</taxon>
        <taxon>Pseudomonadati</taxon>
        <taxon>Pseudomonadota</taxon>
        <taxon>Betaproteobacteria</taxon>
        <taxon>Nitrosomonadales</taxon>
        <taxon>Nitrosomonadaceae</taxon>
        <taxon>Nitrosomonas</taxon>
    </lineage>
</organism>
<dbReference type="Proteomes" id="UP000199345">
    <property type="component" value="Unassembled WGS sequence"/>
</dbReference>
<dbReference type="InterPro" id="IPR028098">
    <property type="entry name" value="Glyco_trans_4-like_N"/>
</dbReference>
<dbReference type="PANTHER" id="PTHR45947:SF3">
    <property type="entry name" value="SULFOQUINOVOSYL TRANSFERASE SQD2"/>
    <property type="match status" value="1"/>
</dbReference>
<dbReference type="SUPFAM" id="SSF53756">
    <property type="entry name" value="UDP-Glycosyltransferase/glycogen phosphorylase"/>
    <property type="match status" value="1"/>
</dbReference>
<accession>A0A1H9ZGA8</accession>
<dbReference type="Pfam" id="PF13692">
    <property type="entry name" value="Glyco_trans_1_4"/>
    <property type="match status" value="1"/>
</dbReference>
<gene>
    <name evidence="2" type="ORF">SAMN05216326_10446</name>
</gene>
<protein>
    <submittedName>
        <fullName evidence="2">PEP-CTERM/exosortase A-associated glycosyltransferase, Daro_2409 family</fullName>
    </submittedName>
</protein>
<dbReference type="PANTHER" id="PTHR45947">
    <property type="entry name" value="SULFOQUINOVOSYL TRANSFERASE SQD2"/>
    <property type="match status" value="1"/>
</dbReference>
<dbReference type="Pfam" id="PF13439">
    <property type="entry name" value="Glyco_transf_4"/>
    <property type="match status" value="1"/>
</dbReference>
<feature type="domain" description="Glycosyltransferase subfamily 4-like N-terminal" evidence="1">
    <location>
        <begin position="73"/>
        <end position="201"/>
    </location>
</feature>
<sequence>MDKDIKVLHVLDHSLPLHSGYTFRTRAILSIQHQMGIQTALVTGSKHSENSQCIDAIETVDGLSFYRTYPSFLNRLPLFNQLDVVLTLIKRIELVLSIEQPDIIHAHSPCLNGLAALHIGKKYNIPVLYEMRASWEDAAVSHGTCQENDLRYKISRALETYVLKRANHITTICQGLKEDIQLRGVSPEKITVIPNAVNTEKFYPIQEKDSLLCRQLNLDNKKVLGFIGSFYEYEGLELLIQAVAALKDECPDFHVLLVGGGQAESALKAMVSRFDISDRVTFTGRVNHNEVMKYYSIIDLLIYPRLPMRLTELVTPLKPLEAMAMGKPCIASDVGGHQELIIDHEDGLLFKAGDLDNLVTLLRTAYFQSDFATLINNGIEKVRHQRNWAVCVAPYKAIYQSLAEQN</sequence>
<evidence type="ECO:0000259" key="1">
    <source>
        <dbReference type="Pfam" id="PF13439"/>
    </source>
</evidence>
<dbReference type="RefSeq" id="WP_256207402.1">
    <property type="nucleotide sequence ID" value="NZ_FOIA01000004.1"/>
</dbReference>
<dbReference type="EMBL" id="FOIA01000004">
    <property type="protein sequence ID" value="SES80626.1"/>
    <property type="molecule type" value="Genomic_DNA"/>
</dbReference>
<evidence type="ECO:0000313" key="2">
    <source>
        <dbReference type="EMBL" id="SES80626.1"/>
    </source>
</evidence>
<name>A0A1H9ZGA8_9PROT</name>
<dbReference type="CDD" id="cd03794">
    <property type="entry name" value="GT4_WbuB-like"/>
    <property type="match status" value="1"/>
</dbReference>
<dbReference type="AlphaFoldDB" id="A0A1H9ZGA8"/>
<reference evidence="3" key="1">
    <citation type="submission" date="2016-10" db="EMBL/GenBank/DDBJ databases">
        <authorList>
            <person name="Varghese N."/>
            <person name="Submissions S."/>
        </authorList>
    </citation>
    <scope>NUCLEOTIDE SEQUENCE [LARGE SCALE GENOMIC DNA]</scope>
    <source>
        <strain evidence="3">Nm71</strain>
    </source>
</reference>